<organism evidence="1 2">
    <name type="scientific">Liparis tanakae</name>
    <name type="common">Tanaka's snailfish</name>
    <dbReference type="NCBI Taxonomy" id="230148"/>
    <lineage>
        <taxon>Eukaryota</taxon>
        <taxon>Metazoa</taxon>
        <taxon>Chordata</taxon>
        <taxon>Craniata</taxon>
        <taxon>Vertebrata</taxon>
        <taxon>Euteleostomi</taxon>
        <taxon>Actinopterygii</taxon>
        <taxon>Neopterygii</taxon>
        <taxon>Teleostei</taxon>
        <taxon>Neoteleostei</taxon>
        <taxon>Acanthomorphata</taxon>
        <taxon>Eupercaria</taxon>
        <taxon>Perciformes</taxon>
        <taxon>Cottioidei</taxon>
        <taxon>Cottales</taxon>
        <taxon>Liparidae</taxon>
        <taxon>Liparis</taxon>
    </lineage>
</organism>
<gene>
    <name evidence="1" type="ORF">EYF80_032788</name>
</gene>
<sequence>MSWEEEEEEEIIRCRVEGFPDPKAGTNAILAFWQADGKRLTRLVSTRGKESRGPEAGLCAA</sequence>
<evidence type="ECO:0000313" key="2">
    <source>
        <dbReference type="Proteomes" id="UP000314294"/>
    </source>
</evidence>
<protein>
    <submittedName>
        <fullName evidence="1">Uncharacterized protein</fullName>
    </submittedName>
</protein>
<reference evidence="1 2" key="1">
    <citation type="submission" date="2019-03" db="EMBL/GenBank/DDBJ databases">
        <title>First draft genome of Liparis tanakae, snailfish: a comprehensive survey of snailfish specific genes.</title>
        <authorList>
            <person name="Kim W."/>
            <person name="Song I."/>
            <person name="Jeong J.-H."/>
            <person name="Kim D."/>
            <person name="Kim S."/>
            <person name="Ryu S."/>
            <person name="Song J.Y."/>
            <person name="Lee S.K."/>
        </authorList>
    </citation>
    <scope>NUCLEOTIDE SEQUENCE [LARGE SCALE GENOMIC DNA]</scope>
    <source>
        <tissue evidence="1">Muscle</tissue>
    </source>
</reference>
<dbReference type="EMBL" id="SRLO01000416">
    <property type="protein sequence ID" value="TNN56977.1"/>
    <property type="molecule type" value="Genomic_DNA"/>
</dbReference>
<evidence type="ECO:0000313" key="1">
    <source>
        <dbReference type="EMBL" id="TNN56977.1"/>
    </source>
</evidence>
<accession>A0A4Z2GTP2</accession>
<keyword evidence="2" id="KW-1185">Reference proteome</keyword>
<name>A0A4Z2GTP2_9TELE</name>
<dbReference type="AlphaFoldDB" id="A0A4Z2GTP2"/>
<comment type="caution">
    <text evidence="1">The sequence shown here is derived from an EMBL/GenBank/DDBJ whole genome shotgun (WGS) entry which is preliminary data.</text>
</comment>
<dbReference type="Proteomes" id="UP000314294">
    <property type="component" value="Unassembled WGS sequence"/>
</dbReference>
<proteinExistence type="predicted"/>